<reference evidence="3 4" key="1">
    <citation type="submission" date="2020-08" db="EMBL/GenBank/DDBJ databases">
        <title>Sequencing the genomes of 1000 actinobacteria strains.</title>
        <authorList>
            <person name="Klenk H.-P."/>
        </authorList>
    </citation>
    <scope>NUCLEOTIDE SEQUENCE [LARGE SCALE GENOMIC DNA]</scope>
    <source>
        <strain evidence="3 4">DSM 45584</strain>
    </source>
</reference>
<dbReference type="PANTHER" id="PTHR24321:SF8">
    <property type="entry name" value="ESTRADIOL 17-BETA-DEHYDROGENASE 8-RELATED"/>
    <property type="match status" value="1"/>
</dbReference>
<dbReference type="Proteomes" id="UP000584374">
    <property type="component" value="Unassembled WGS sequence"/>
</dbReference>
<comment type="similarity">
    <text evidence="1">Belongs to the short-chain dehydrogenases/reductases (SDR) family.</text>
</comment>
<name>A0A840QGY5_9PSEU</name>
<dbReference type="PRINTS" id="PR00081">
    <property type="entry name" value="GDHRDH"/>
</dbReference>
<protein>
    <submittedName>
        <fullName evidence="3">3alpha(Or 20beta)-hydroxysteroid dehydrogenase</fullName>
        <ecNumber evidence="3">1.1.1.53</ecNumber>
    </submittedName>
</protein>
<evidence type="ECO:0000313" key="4">
    <source>
        <dbReference type="Proteomes" id="UP000584374"/>
    </source>
</evidence>
<evidence type="ECO:0000313" key="3">
    <source>
        <dbReference type="EMBL" id="MBB5158028.1"/>
    </source>
</evidence>
<proteinExistence type="inferred from homology"/>
<dbReference type="Pfam" id="PF13561">
    <property type="entry name" value="adh_short_C2"/>
    <property type="match status" value="1"/>
</dbReference>
<dbReference type="SUPFAM" id="SSF51735">
    <property type="entry name" value="NAD(P)-binding Rossmann-fold domains"/>
    <property type="match status" value="1"/>
</dbReference>
<dbReference type="GO" id="GO:0047044">
    <property type="term" value="F:androstan-3-alpha,17-beta-diol dehydrogenase (NAD+) activity"/>
    <property type="evidence" value="ECO:0007669"/>
    <property type="project" value="UniProtKB-EC"/>
</dbReference>
<dbReference type="InterPro" id="IPR020904">
    <property type="entry name" value="Sc_DH/Rdtase_CS"/>
</dbReference>
<dbReference type="EC" id="1.1.1.53" evidence="3"/>
<dbReference type="RefSeq" id="WP_184729589.1">
    <property type="nucleotide sequence ID" value="NZ_JACHIW010000002.1"/>
</dbReference>
<keyword evidence="2 3" id="KW-0560">Oxidoreductase</keyword>
<dbReference type="Gene3D" id="3.40.50.720">
    <property type="entry name" value="NAD(P)-binding Rossmann-like Domain"/>
    <property type="match status" value="1"/>
</dbReference>
<dbReference type="PRINTS" id="PR00080">
    <property type="entry name" value="SDRFAMILY"/>
</dbReference>
<sequence>MTARFRDRRIVVTGAGSGMGRAEALGLAREGAEVLVADIDLDAARAVTEEITAAGGGTGRAHHLDVADPAAWESLSAALDGKALHGLVNNAGVSFRKGIAETSVADWHRVMDINLSSVFYGMKFLVGPLAQAGGAAVVNVSSIAGMVGYFSASYGASKWGVRGLSKVASLEFAAAGIRVNSVHPGLVDTPLLNSGDGRFVDESLRSVPAGRVASPEEVARTVAFLLSDEAAYINGTEIVVDGGLVSGGIYHRITTALAQDNPS</sequence>
<dbReference type="FunFam" id="3.40.50.720:FF:000084">
    <property type="entry name" value="Short-chain dehydrogenase reductase"/>
    <property type="match status" value="1"/>
</dbReference>
<dbReference type="InterPro" id="IPR036291">
    <property type="entry name" value="NAD(P)-bd_dom_sf"/>
</dbReference>
<dbReference type="InterPro" id="IPR002347">
    <property type="entry name" value="SDR_fam"/>
</dbReference>
<evidence type="ECO:0000256" key="2">
    <source>
        <dbReference type="ARBA" id="ARBA00023002"/>
    </source>
</evidence>
<dbReference type="EMBL" id="JACHIW010000002">
    <property type="protein sequence ID" value="MBB5158028.1"/>
    <property type="molecule type" value="Genomic_DNA"/>
</dbReference>
<dbReference type="AlphaFoldDB" id="A0A840QGY5"/>
<accession>A0A840QGY5</accession>
<evidence type="ECO:0000256" key="1">
    <source>
        <dbReference type="ARBA" id="ARBA00006484"/>
    </source>
</evidence>
<comment type="caution">
    <text evidence="3">The sequence shown here is derived from an EMBL/GenBank/DDBJ whole genome shotgun (WGS) entry which is preliminary data.</text>
</comment>
<dbReference type="PROSITE" id="PS00061">
    <property type="entry name" value="ADH_SHORT"/>
    <property type="match status" value="1"/>
</dbReference>
<keyword evidence="4" id="KW-1185">Reference proteome</keyword>
<organism evidence="3 4">
    <name type="scientific">Saccharopolyspora phatthalungensis</name>
    <dbReference type="NCBI Taxonomy" id="664693"/>
    <lineage>
        <taxon>Bacteria</taxon>
        <taxon>Bacillati</taxon>
        <taxon>Actinomycetota</taxon>
        <taxon>Actinomycetes</taxon>
        <taxon>Pseudonocardiales</taxon>
        <taxon>Pseudonocardiaceae</taxon>
        <taxon>Saccharopolyspora</taxon>
    </lineage>
</organism>
<dbReference type="PANTHER" id="PTHR24321">
    <property type="entry name" value="DEHYDROGENASES, SHORT CHAIN"/>
    <property type="match status" value="1"/>
</dbReference>
<gene>
    <name evidence="3" type="ORF">BJ970_005627</name>
</gene>